<protein>
    <submittedName>
        <fullName evidence="1">Uncharacterized protein</fullName>
    </submittedName>
</protein>
<dbReference type="RefSeq" id="WP_313992825.1">
    <property type="nucleotide sequence ID" value="NZ_JASJOT010000002.1"/>
</dbReference>
<reference evidence="1 2" key="1">
    <citation type="submission" date="2023-05" db="EMBL/GenBank/DDBJ databases">
        <authorList>
            <person name="Zhang X."/>
        </authorList>
    </citation>
    <scope>NUCLEOTIDE SEQUENCE [LARGE SCALE GENOMIC DNA]</scope>
    <source>
        <strain evidence="1 2">DM2B3-1</strain>
    </source>
</reference>
<comment type="caution">
    <text evidence="1">The sequence shown here is derived from an EMBL/GenBank/DDBJ whole genome shotgun (WGS) entry which is preliminary data.</text>
</comment>
<organism evidence="1 2">
    <name type="scientific">Xanthocytophaga flava</name>
    <dbReference type="NCBI Taxonomy" id="3048013"/>
    <lineage>
        <taxon>Bacteria</taxon>
        <taxon>Pseudomonadati</taxon>
        <taxon>Bacteroidota</taxon>
        <taxon>Cytophagia</taxon>
        <taxon>Cytophagales</taxon>
        <taxon>Rhodocytophagaceae</taxon>
        <taxon>Xanthocytophaga</taxon>
    </lineage>
</organism>
<dbReference type="EMBL" id="JASJOT010000002">
    <property type="protein sequence ID" value="MDJ1492202.1"/>
    <property type="molecule type" value="Genomic_DNA"/>
</dbReference>
<sequence>MSSRNVDLNGIGNGLDDTKLTYLKKRTYLLVCELLKIQDLTTQIIP</sequence>
<proteinExistence type="predicted"/>
<gene>
    <name evidence="1" type="ORF">QNI19_04615</name>
</gene>
<accession>A0ABT7CGN9</accession>
<evidence type="ECO:0000313" key="1">
    <source>
        <dbReference type="EMBL" id="MDJ1492202.1"/>
    </source>
</evidence>
<dbReference type="Proteomes" id="UP001228581">
    <property type="component" value="Unassembled WGS sequence"/>
</dbReference>
<evidence type="ECO:0000313" key="2">
    <source>
        <dbReference type="Proteomes" id="UP001228581"/>
    </source>
</evidence>
<name>A0ABT7CGN9_9BACT</name>
<keyword evidence="2" id="KW-1185">Reference proteome</keyword>